<dbReference type="Pfam" id="PF03466">
    <property type="entry name" value="LysR_substrate"/>
    <property type="match status" value="1"/>
</dbReference>
<dbReference type="PROSITE" id="PS50931">
    <property type="entry name" value="HTH_LYSR"/>
    <property type="match status" value="1"/>
</dbReference>
<name>A0A4R1XT17_ACICA</name>
<dbReference type="InterPro" id="IPR036388">
    <property type="entry name" value="WH-like_DNA-bd_sf"/>
</dbReference>
<dbReference type="InterPro" id="IPR000847">
    <property type="entry name" value="LysR_HTH_N"/>
</dbReference>
<evidence type="ECO:0000313" key="6">
    <source>
        <dbReference type="EMBL" id="TCM62813.1"/>
    </source>
</evidence>
<comment type="similarity">
    <text evidence="1">Belongs to the LysR transcriptional regulatory family.</text>
</comment>
<evidence type="ECO:0000256" key="3">
    <source>
        <dbReference type="ARBA" id="ARBA00023125"/>
    </source>
</evidence>
<dbReference type="Gene3D" id="1.10.10.10">
    <property type="entry name" value="Winged helix-like DNA-binding domain superfamily/Winged helix DNA-binding domain"/>
    <property type="match status" value="1"/>
</dbReference>
<dbReference type="Pfam" id="PF00126">
    <property type="entry name" value="HTH_1"/>
    <property type="match status" value="1"/>
</dbReference>
<proteinExistence type="inferred from homology"/>
<keyword evidence="7" id="KW-1185">Reference proteome</keyword>
<accession>A0A4R1XT17</accession>
<protein>
    <submittedName>
        <fullName evidence="6">DNA-binding transcriptional LysR family regulator</fullName>
    </submittedName>
</protein>
<evidence type="ECO:0000256" key="2">
    <source>
        <dbReference type="ARBA" id="ARBA00023015"/>
    </source>
</evidence>
<dbReference type="AlphaFoldDB" id="A0A4R1XT17"/>
<evidence type="ECO:0000256" key="1">
    <source>
        <dbReference type="ARBA" id="ARBA00009437"/>
    </source>
</evidence>
<dbReference type="SUPFAM" id="SSF53850">
    <property type="entry name" value="Periplasmic binding protein-like II"/>
    <property type="match status" value="1"/>
</dbReference>
<feature type="domain" description="HTH lysR-type" evidence="5">
    <location>
        <begin position="18"/>
        <end position="75"/>
    </location>
</feature>
<keyword evidence="4" id="KW-0804">Transcription</keyword>
<reference evidence="6 7" key="1">
    <citation type="submission" date="2019-03" db="EMBL/GenBank/DDBJ databases">
        <title>Genomic analyses of the natural microbiome of Caenorhabditis elegans.</title>
        <authorList>
            <person name="Samuel B."/>
        </authorList>
    </citation>
    <scope>NUCLEOTIDE SEQUENCE [LARGE SCALE GENOMIC DNA]</scope>
    <source>
        <strain evidence="6 7">JUb89</strain>
    </source>
</reference>
<dbReference type="InterPro" id="IPR005119">
    <property type="entry name" value="LysR_subst-bd"/>
</dbReference>
<organism evidence="6 7">
    <name type="scientific">Acinetobacter calcoaceticus</name>
    <dbReference type="NCBI Taxonomy" id="471"/>
    <lineage>
        <taxon>Bacteria</taxon>
        <taxon>Pseudomonadati</taxon>
        <taxon>Pseudomonadota</taxon>
        <taxon>Gammaproteobacteria</taxon>
        <taxon>Moraxellales</taxon>
        <taxon>Moraxellaceae</taxon>
        <taxon>Acinetobacter</taxon>
        <taxon>Acinetobacter calcoaceticus/baumannii complex</taxon>
    </lineage>
</organism>
<comment type="caution">
    <text evidence="6">The sequence shown here is derived from an EMBL/GenBank/DDBJ whole genome shotgun (WGS) entry which is preliminary data.</text>
</comment>
<evidence type="ECO:0000256" key="4">
    <source>
        <dbReference type="ARBA" id="ARBA00023163"/>
    </source>
</evidence>
<dbReference type="Gene3D" id="3.40.190.10">
    <property type="entry name" value="Periplasmic binding protein-like II"/>
    <property type="match status" value="2"/>
</dbReference>
<dbReference type="InterPro" id="IPR036390">
    <property type="entry name" value="WH_DNA-bd_sf"/>
</dbReference>
<dbReference type="GO" id="GO:0000976">
    <property type="term" value="F:transcription cis-regulatory region binding"/>
    <property type="evidence" value="ECO:0007669"/>
    <property type="project" value="TreeGrafter"/>
</dbReference>
<dbReference type="GO" id="GO:0003700">
    <property type="term" value="F:DNA-binding transcription factor activity"/>
    <property type="evidence" value="ECO:0007669"/>
    <property type="project" value="InterPro"/>
</dbReference>
<sequence>MEFVIYMKMGKLNQVADFDIKLLKIFKVVCESGSFTAAESVLGMSRSAISLHMADLENRLGMRLCQRGRAGFAVTQEGEEILKYVEVLMAAIEDFRIKANQVQMKLKGEFNIGIINNLVTMPSSYITQSLQQLSQESSEVHINISMSTLSDIECKIMDGRLHVGAIPLMTRLSGLNYFDLYEEKSYLYCGQNHPLFSCAEQLKPDDLLHSNTVMPSYSITPQALKLHQRMYCNATASDREGIAFLILTGNFLGFLPDHFAKKWVMEGQMKALFTSKFHYSTRICAVTKKGVKHNMILAAFFEKIKLNMAEQPLE</sequence>
<keyword evidence="2" id="KW-0805">Transcription regulation</keyword>
<dbReference type="SUPFAM" id="SSF46785">
    <property type="entry name" value="Winged helix' DNA-binding domain"/>
    <property type="match status" value="1"/>
</dbReference>
<evidence type="ECO:0000259" key="5">
    <source>
        <dbReference type="PROSITE" id="PS50931"/>
    </source>
</evidence>
<dbReference type="PANTHER" id="PTHR30126">
    <property type="entry name" value="HTH-TYPE TRANSCRIPTIONAL REGULATOR"/>
    <property type="match status" value="1"/>
</dbReference>
<dbReference type="EMBL" id="SLVJ01000023">
    <property type="protein sequence ID" value="TCM62813.1"/>
    <property type="molecule type" value="Genomic_DNA"/>
</dbReference>
<keyword evidence="3 6" id="KW-0238">DNA-binding</keyword>
<dbReference type="Proteomes" id="UP000294963">
    <property type="component" value="Unassembled WGS sequence"/>
</dbReference>
<evidence type="ECO:0000313" key="7">
    <source>
        <dbReference type="Proteomes" id="UP000294963"/>
    </source>
</evidence>
<dbReference type="PANTHER" id="PTHR30126:SF98">
    <property type="entry name" value="HTH-TYPE TRANSCRIPTIONAL ACTIVATOR BAUR"/>
    <property type="match status" value="1"/>
</dbReference>
<gene>
    <name evidence="6" type="ORF">EC844_12358</name>
</gene>